<dbReference type="Gene3D" id="3.10.450.50">
    <property type="match status" value="1"/>
</dbReference>
<organism evidence="1 2">
    <name type="scientific">Thelonectria olida</name>
    <dbReference type="NCBI Taxonomy" id="1576542"/>
    <lineage>
        <taxon>Eukaryota</taxon>
        <taxon>Fungi</taxon>
        <taxon>Dikarya</taxon>
        <taxon>Ascomycota</taxon>
        <taxon>Pezizomycotina</taxon>
        <taxon>Sordariomycetes</taxon>
        <taxon>Hypocreomycetidae</taxon>
        <taxon>Hypocreales</taxon>
        <taxon>Nectriaceae</taxon>
        <taxon>Thelonectria</taxon>
    </lineage>
</organism>
<reference evidence="1 2" key="1">
    <citation type="journal article" date="2021" name="Nat. Commun.">
        <title>Genetic determinants of endophytism in the Arabidopsis root mycobiome.</title>
        <authorList>
            <person name="Mesny F."/>
            <person name="Miyauchi S."/>
            <person name="Thiergart T."/>
            <person name="Pickel B."/>
            <person name="Atanasova L."/>
            <person name="Karlsson M."/>
            <person name="Huettel B."/>
            <person name="Barry K.W."/>
            <person name="Haridas S."/>
            <person name="Chen C."/>
            <person name="Bauer D."/>
            <person name="Andreopoulos W."/>
            <person name="Pangilinan J."/>
            <person name="LaButti K."/>
            <person name="Riley R."/>
            <person name="Lipzen A."/>
            <person name="Clum A."/>
            <person name="Drula E."/>
            <person name="Henrissat B."/>
            <person name="Kohler A."/>
            <person name="Grigoriev I.V."/>
            <person name="Martin F.M."/>
            <person name="Hacquard S."/>
        </authorList>
    </citation>
    <scope>NUCLEOTIDE SEQUENCE [LARGE SCALE GENOMIC DNA]</scope>
    <source>
        <strain evidence="1 2">MPI-CAGE-CH-0241</strain>
    </source>
</reference>
<dbReference type="AlphaFoldDB" id="A0A9P8WA15"/>
<dbReference type="EMBL" id="JAGPYM010000008">
    <property type="protein sequence ID" value="KAH6891306.1"/>
    <property type="molecule type" value="Genomic_DNA"/>
</dbReference>
<name>A0A9P8WA15_9HYPO</name>
<evidence type="ECO:0000313" key="2">
    <source>
        <dbReference type="Proteomes" id="UP000777438"/>
    </source>
</evidence>
<comment type="caution">
    <text evidence="1">The sequence shown here is derived from an EMBL/GenBank/DDBJ whole genome shotgun (WGS) entry which is preliminary data.</text>
</comment>
<dbReference type="OrthoDB" id="3775006at2759"/>
<protein>
    <recommendedName>
        <fullName evidence="3">SnoaL-like domain-containing protein</fullName>
    </recommendedName>
</protein>
<keyword evidence="2" id="KW-1185">Reference proteome</keyword>
<accession>A0A9P8WA15</accession>
<evidence type="ECO:0000313" key="1">
    <source>
        <dbReference type="EMBL" id="KAH6891306.1"/>
    </source>
</evidence>
<proteinExistence type="predicted"/>
<sequence>MATDKLNTKLGEWWEIMGNLKPDSPQQDWDEFTSYLNPNAVVYLSGMGAPPAKGVDEAVAEMKKILGFWGIVERKVLSQGTDAAGKTAFCNMNNRLAILGEEIDFAETEVAVFDHEDRILDYKLYCDPAPIMAIFQKKTAAAV</sequence>
<gene>
    <name evidence="1" type="ORF">B0T10DRAFT_458698</name>
</gene>
<evidence type="ECO:0008006" key="3">
    <source>
        <dbReference type="Google" id="ProtNLM"/>
    </source>
</evidence>
<dbReference type="Proteomes" id="UP000777438">
    <property type="component" value="Unassembled WGS sequence"/>
</dbReference>
<dbReference type="InterPro" id="IPR032710">
    <property type="entry name" value="NTF2-like_dom_sf"/>
</dbReference>
<dbReference type="SUPFAM" id="SSF54427">
    <property type="entry name" value="NTF2-like"/>
    <property type="match status" value="1"/>
</dbReference>